<evidence type="ECO:0000259" key="15">
    <source>
        <dbReference type="Pfam" id="PF00224"/>
    </source>
</evidence>
<evidence type="ECO:0000313" key="17">
    <source>
        <dbReference type="Proteomes" id="UP000324678"/>
    </source>
</evidence>
<keyword evidence="10 13" id="KW-0460">Magnesium</keyword>
<dbReference type="AlphaFoldDB" id="A0A5C1YG86"/>
<feature type="domain" description="Pyruvate kinase barrel" evidence="15">
    <location>
        <begin position="130"/>
        <end position="449"/>
    </location>
</feature>
<evidence type="ECO:0000256" key="4">
    <source>
        <dbReference type="ARBA" id="ARBA00012142"/>
    </source>
</evidence>
<keyword evidence="7" id="KW-0547">Nucleotide-binding</keyword>
<evidence type="ECO:0000313" key="16">
    <source>
        <dbReference type="EMBL" id="QEO15226.1"/>
    </source>
</evidence>
<dbReference type="Gene3D" id="2.40.33.10">
    <property type="entry name" value="PK beta-barrel domain-like"/>
    <property type="match status" value="1"/>
</dbReference>
<evidence type="ECO:0000256" key="2">
    <source>
        <dbReference type="ARBA" id="ARBA00004997"/>
    </source>
</evidence>
<accession>A0A5C1YG86</accession>
<comment type="catalytic activity">
    <reaction evidence="13">
        <text>pyruvate + ATP = phosphoenolpyruvate + ADP + H(+)</text>
        <dbReference type="Rhea" id="RHEA:18157"/>
        <dbReference type="ChEBI" id="CHEBI:15361"/>
        <dbReference type="ChEBI" id="CHEBI:15378"/>
        <dbReference type="ChEBI" id="CHEBI:30616"/>
        <dbReference type="ChEBI" id="CHEBI:58702"/>
        <dbReference type="ChEBI" id="CHEBI:456216"/>
        <dbReference type="EC" id="2.7.1.40"/>
    </reaction>
</comment>
<dbReference type="SUPFAM" id="SSF50800">
    <property type="entry name" value="PK beta-barrel domain-like"/>
    <property type="match status" value="1"/>
</dbReference>
<dbReference type="GO" id="GO:0005524">
    <property type="term" value="F:ATP binding"/>
    <property type="evidence" value="ECO:0007669"/>
    <property type="project" value="UniProtKB-KW"/>
</dbReference>
<dbReference type="UniPathway" id="UPA00109">
    <property type="reaction ID" value="UER00188"/>
</dbReference>
<dbReference type="SUPFAM" id="SSF51621">
    <property type="entry name" value="Phosphoenolpyruvate/pyruvate domain"/>
    <property type="match status" value="1"/>
</dbReference>
<dbReference type="Gene3D" id="3.20.20.60">
    <property type="entry name" value="Phosphoenolpyruvate-binding domains"/>
    <property type="match status" value="1"/>
</dbReference>
<dbReference type="EC" id="2.7.1.40" evidence="4 13"/>
<feature type="compositionally biased region" description="Basic and acidic residues" evidence="14">
    <location>
        <begin position="111"/>
        <end position="120"/>
    </location>
</feature>
<evidence type="ECO:0000256" key="8">
    <source>
        <dbReference type="ARBA" id="ARBA00022777"/>
    </source>
</evidence>
<dbReference type="GO" id="GO:0030955">
    <property type="term" value="F:potassium ion binding"/>
    <property type="evidence" value="ECO:0007669"/>
    <property type="project" value="InterPro"/>
</dbReference>
<dbReference type="GO" id="GO:0004743">
    <property type="term" value="F:pyruvate kinase activity"/>
    <property type="evidence" value="ECO:0007669"/>
    <property type="project" value="UniProtKB-EC"/>
</dbReference>
<evidence type="ECO:0000256" key="1">
    <source>
        <dbReference type="ARBA" id="ARBA00001958"/>
    </source>
</evidence>
<evidence type="ECO:0000256" key="13">
    <source>
        <dbReference type="RuleBase" id="RU000504"/>
    </source>
</evidence>
<gene>
    <name evidence="16" type="ORF">FLP10_12935</name>
</gene>
<name>A0A5C1YG86_9MICO</name>
<dbReference type="GO" id="GO:0000287">
    <property type="term" value="F:magnesium ion binding"/>
    <property type="evidence" value="ECO:0007669"/>
    <property type="project" value="InterPro"/>
</dbReference>
<dbReference type="PRINTS" id="PR01050">
    <property type="entry name" value="PYRUVTKNASE"/>
</dbReference>
<dbReference type="InterPro" id="IPR001697">
    <property type="entry name" value="Pyr_Knase"/>
</dbReference>
<dbReference type="GO" id="GO:0016301">
    <property type="term" value="F:kinase activity"/>
    <property type="evidence" value="ECO:0007669"/>
    <property type="project" value="UniProtKB-KW"/>
</dbReference>
<dbReference type="InterPro" id="IPR015793">
    <property type="entry name" value="Pyrv_Knase_brl"/>
</dbReference>
<comment type="similarity">
    <text evidence="3 13">Belongs to the pyruvate kinase family.</text>
</comment>
<evidence type="ECO:0000256" key="7">
    <source>
        <dbReference type="ARBA" id="ARBA00022741"/>
    </source>
</evidence>
<dbReference type="EMBL" id="CP043505">
    <property type="protein sequence ID" value="QEO15226.1"/>
    <property type="molecule type" value="Genomic_DNA"/>
</dbReference>
<evidence type="ECO:0000256" key="10">
    <source>
        <dbReference type="ARBA" id="ARBA00022842"/>
    </source>
</evidence>
<dbReference type="PANTHER" id="PTHR11817">
    <property type="entry name" value="PYRUVATE KINASE"/>
    <property type="match status" value="1"/>
</dbReference>
<evidence type="ECO:0000256" key="6">
    <source>
        <dbReference type="ARBA" id="ARBA00022723"/>
    </source>
</evidence>
<dbReference type="OrthoDB" id="9812123at2"/>
<sequence length="497" mass="54053">MDHDAITALLGEIRALRASMLDAELRAAWRIDRVRERHRASARNLVHYVELRRHDLGDIQTGLARLALSSLGRAESDVLGSVDRLIRVLSAIAGEGAYEPDASGEASGGDARSELDDNAERIFGPPRPKRRTRIMVTMPREAATDADLVRTMAERGMDVARINCAHDGPEAWSAMIDRLRAAGRATGRPVVVTMDLAGPKLRTGEFEADAATLRVHVGDTIRLVPDDVPQPVGPGPEHLVGCTLPEVFADVRPGHRVWFDDGKIGGVATEASEASVTVRIDRAAPDGTKLRAQKGINLPDSELRVSALTDDDLAALAFVDAHADAVSLSFVRTPDDVRALSDRLARDDLDLILKIETVAAFRALPQILLEAMRWEDVGVMIARGDLAVEAGFERMGELQEEILWLCEAGHVPVIWATQVLDTLAKTGVPSRAEVTDAAMGERAECVMLNKGPYIVDAITTLDDILTRMQRHARKKRSLLRRLKSWDLAGDAPAALPG</sequence>
<dbReference type="InterPro" id="IPR015806">
    <property type="entry name" value="Pyrv_Knase_insert_dom_sf"/>
</dbReference>
<keyword evidence="12" id="KW-0670">Pyruvate</keyword>
<evidence type="ECO:0000256" key="12">
    <source>
        <dbReference type="ARBA" id="ARBA00023317"/>
    </source>
</evidence>
<evidence type="ECO:0000256" key="14">
    <source>
        <dbReference type="SAM" id="MobiDB-lite"/>
    </source>
</evidence>
<dbReference type="KEGG" id="ail:FLP10_12935"/>
<keyword evidence="9" id="KW-0067">ATP-binding</keyword>
<feature type="region of interest" description="Disordered" evidence="14">
    <location>
        <begin position="99"/>
        <end position="129"/>
    </location>
</feature>
<evidence type="ECO:0000256" key="9">
    <source>
        <dbReference type="ARBA" id="ARBA00022840"/>
    </source>
</evidence>
<protein>
    <recommendedName>
        <fullName evidence="4 13">Pyruvate kinase</fullName>
        <ecNumber evidence="4 13">2.7.1.40</ecNumber>
    </recommendedName>
</protein>
<evidence type="ECO:0000256" key="3">
    <source>
        <dbReference type="ARBA" id="ARBA00008663"/>
    </source>
</evidence>
<keyword evidence="8 13" id="KW-0418">Kinase</keyword>
<evidence type="ECO:0000256" key="11">
    <source>
        <dbReference type="ARBA" id="ARBA00023152"/>
    </source>
</evidence>
<reference evidence="16 17" key="1">
    <citation type="submission" date="2019-09" db="EMBL/GenBank/DDBJ databases">
        <title>Genome sequencing of strain KACC 19306.</title>
        <authorList>
            <person name="Heo J."/>
            <person name="Kim S.-J."/>
            <person name="Kim J.-S."/>
            <person name="Hong S.-B."/>
            <person name="Kwon S.-W."/>
        </authorList>
    </citation>
    <scope>NUCLEOTIDE SEQUENCE [LARGE SCALE GENOMIC DNA]</scope>
    <source>
        <strain evidence="16 17">KACC 19306</strain>
    </source>
</reference>
<dbReference type="InterPro" id="IPR040442">
    <property type="entry name" value="Pyrv_kinase-like_dom_sf"/>
</dbReference>
<dbReference type="InterPro" id="IPR015813">
    <property type="entry name" value="Pyrv/PenolPyrv_kinase-like_dom"/>
</dbReference>
<dbReference type="Pfam" id="PF00224">
    <property type="entry name" value="PK"/>
    <property type="match status" value="1"/>
</dbReference>
<dbReference type="RefSeq" id="WP_149161240.1">
    <property type="nucleotide sequence ID" value="NZ_CP043505.1"/>
</dbReference>
<proteinExistence type="inferred from homology"/>
<keyword evidence="5 13" id="KW-0808">Transferase</keyword>
<organism evidence="16 17">
    <name type="scientific">Agromyces intestinalis</name>
    <dbReference type="NCBI Taxonomy" id="2592652"/>
    <lineage>
        <taxon>Bacteria</taxon>
        <taxon>Bacillati</taxon>
        <taxon>Actinomycetota</taxon>
        <taxon>Actinomycetes</taxon>
        <taxon>Micrococcales</taxon>
        <taxon>Microbacteriaceae</taxon>
        <taxon>Agromyces</taxon>
    </lineage>
</organism>
<dbReference type="InterPro" id="IPR011037">
    <property type="entry name" value="Pyrv_Knase-like_insert_dom_sf"/>
</dbReference>
<dbReference type="Proteomes" id="UP000324678">
    <property type="component" value="Chromosome"/>
</dbReference>
<keyword evidence="17" id="KW-1185">Reference proteome</keyword>
<keyword evidence="11 13" id="KW-0324">Glycolysis</keyword>
<comment type="cofactor">
    <cofactor evidence="1">
        <name>K(+)</name>
        <dbReference type="ChEBI" id="CHEBI:29103"/>
    </cofactor>
</comment>
<comment type="pathway">
    <text evidence="2 13">Carbohydrate degradation; glycolysis; pyruvate from D-glyceraldehyde 3-phosphate: step 5/5.</text>
</comment>
<evidence type="ECO:0000256" key="5">
    <source>
        <dbReference type="ARBA" id="ARBA00022679"/>
    </source>
</evidence>
<keyword evidence="6" id="KW-0479">Metal-binding</keyword>